<dbReference type="GO" id="GO:0070041">
    <property type="term" value="F:rRNA (uridine-C5-)-methyltransferase activity"/>
    <property type="evidence" value="ECO:0007669"/>
    <property type="project" value="TreeGrafter"/>
</dbReference>
<evidence type="ECO:0000256" key="3">
    <source>
        <dbReference type="ARBA" id="ARBA00022691"/>
    </source>
</evidence>
<dbReference type="AlphaFoldDB" id="A0A1I7HM14"/>
<comment type="similarity">
    <text evidence="4">Belongs to the class I-like SAM-binding methyltransferase superfamily. RNA M5U methyltransferase family.</text>
</comment>
<dbReference type="Gene3D" id="2.40.50.1070">
    <property type="match status" value="1"/>
</dbReference>
<sequence length="413" mass="46694">MSHTKKKRRPPLDINETGAEIFQDGRCPHSRFCGGCIYQGEPYEQQLKAKESETRTLFEKAGIQPADFAPIEGCPEHSRLAYRNKMEYTFGDLVKGGPMTLGMHRRKMFMSVVTTDQCQLVSPDFNRILDYTLAFCRTRGYVKYDKKSHEGLLRNLVIRRGVHTNELLLNIVTSTSEPGFDEEAWVSGLLSLKLEDRIVGILHTFNDSMADAVKCDDMKTLFGKDYYNERIMGLHFTVHEYAFFQTNIEAVERLYAHALSLIDDVDGKNVFDLYCGTGTITQVLARSAKHVLGVEIVPESVEAARTNAALNGLTNCEFVCGDVFRVLEEREEKPDVIVVDPPRVGMSREAVEKIAGYGVDQIVYISCNPKTLVQNLAQYQELGYTVSYVKPFDNFPMTRHVECVVLMSHISGR</sequence>
<gene>
    <name evidence="6" type="ORF">SAMN05216508_1206</name>
</gene>
<dbReference type="GO" id="GO:0070475">
    <property type="term" value="P:rRNA base methylation"/>
    <property type="evidence" value="ECO:0007669"/>
    <property type="project" value="TreeGrafter"/>
</dbReference>
<dbReference type="PANTHER" id="PTHR11061">
    <property type="entry name" value="RNA M5U METHYLTRANSFERASE"/>
    <property type="match status" value="1"/>
</dbReference>
<keyword evidence="3 4" id="KW-0949">S-adenosyl-L-methionine</keyword>
<dbReference type="OrthoDB" id="9804590at2"/>
<evidence type="ECO:0000256" key="1">
    <source>
        <dbReference type="ARBA" id="ARBA00022603"/>
    </source>
</evidence>
<feature type="binding site" evidence="4">
    <location>
        <position position="245"/>
    </location>
    <ligand>
        <name>S-adenosyl-L-methionine</name>
        <dbReference type="ChEBI" id="CHEBI:59789"/>
    </ligand>
</feature>
<feature type="binding site" evidence="4">
    <location>
        <position position="340"/>
    </location>
    <ligand>
        <name>S-adenosyl-L-methionine</name>
        <dbReference type="ChEBI" id="CHEBI:59789"/>
    </ligand>
</feature>
<accession>A0A1I7HM14</accession>
<dbReference type="FunFam" id="3.40.50.150:FF:000009">
    <property type="entry name" value="23S rRNA (Uracil(1939)-C(5))-methyltransferase RlmD"/>
    <property type="match status" value="1"/>
</dbReference>
<dbReference type="Gene3D" id="3.40.50.150">
    <property type="entry name" value="Vaccinia Virus protein VP39"/>
    <property type="match status" value="1"/>
</dbReference>
<dbReference type="PROSITE" id="PS51687">
    <property type="entry name" value="SAM_MT_RNA_M5U"/>
    <property type="match status" value="1"/>
</dbReference>
<dbReference type="PROSITE" id="PS01230">
    <property type="entry name" value="TRMA_1"/>
    <property type="match status" value="1"/>
</dbReference>
<keyword evidence="1 4" id="KW-0489">Methyltransferase</keyword>
<dbReference type="STRING" id="155865.SAMN05216515_1216"/>
<feature type="active site" description="Nucleophile" evidence="4">
    <location>
        <position position="367"/>
    </location>
</feature>
<evidence type="ECO:0000313" key="7">
    <source>
        <dbReference type="Proteomes" id="UP000198817"/>
    </source>
</evidence>
<protein>
    <submittedName>
        <fullName evidence="6">23S rRNA m(5)U-1939 methyltransferase</fullName>
    </submittedName>
</protein>
<evidence type="ECO:0000256" key="5">
    <source>
        <dbReference type="PROSITE-ProRule" id="PRU10015"/>
    </source>
</evidence>
<keyword evidence="7" id="KW-1185">Reference proteome</keyword>
<keyword evidence="2 4" id="KW-0808">Transferase</keyword>
<dbReference type="CDD" id="cd02440">
    <property type="entry name" value="AdoMet_MTases"/>
    <property type="match status" value="1"/>
</dbReference>
<dbReference type="NCBIfam" id="TIGR00479">
    <property type="entry name" value="rumA"/>
    <property type="match status" value="1"/>
</dbReference>
<dbReference type="PROSITE" id="PS01231">
    <property type="entry name" value="TRMA_2"/>
    <property type="match status" value="1"/>
</dbReference>
<name>A0A1I7HM14_9FIRM</name>
<evidence type="ECO:0000256" key="2">
    <source>
        <dbReference type="ARBA" id="ARBA00022679"/>
    </source>
</evidence>
<dbReference type="SUPFAM" id="SSF53335">
    <property type="entry name" value="S-adenosyl-L-methionine-dependent methyltransferases"/>
    <property type="match status" value="1"/>
</dbReference>
<feature type="active site" evidence="5">
    <location>
        <position position="367"/>
    </location>
</feature>
<dbReference type="Proteomes" id="UP000198817">
    <property type="component" value="Unassembled WGS sequence"/>
</dbReference>
<organism evidence="6 7">
    <name type="scientific">Eubacterium pyruvativorans</name>
    <dbReference type="NCBI Taxonomy" id="155865"/>
    <lineage>
        <taxon>Bacteria</taxon>
        <taxon>Bacillati</taxon>
        <taxon>Bacillota</taxon>
        <taxon>Clostridia</taxon>
        <taxon>Eubacteriales</taxon>
        <taxon>Eubacteriaceae</taxon>
        <taxon>Eubacterium</taxon>
    </lineage>
</organism>
<evidence type="ECO:0000313" key="6">
    <source>
        <dbReference type="EMBL" id="SFU61797.1"/>
    </source>
</evidence>
<feature type="binding site" evidence="4">
    <location>
        <position position="295"/>
    </location>
    <ligand>
        <name>S-adenosyl-L-methionine</name>
        <dbReference type="ChEBI" id="CHEBI:59789"/>
    </ligand>
</feature>
<dbReference type="RefSeq" id="WP_090471641.1">
    <property type="nucleotide sequence ID" value="NZ_FOWF01000021.1"/>
</dbReference>
<evidence type="ECO:0000256" key="4">
    <source>
        <dbReference type="PROSITE-ProRule" id="PRU01024"/>
    </source>
</evidence>
<dbReference type="InterPro" id="IPR030390">
    <property type="entry name" value="MeTrfase_TrmA_AS"/>
</dbReference>
<dbReference type="InterPro" id="IPR029063">
    <property type="entry name" value="SAM-dependent_MTases_sf"/>
</dbReference>
<dbReference type="Pfam" id="PF05958">
    <property type="entry name" value="tRNA_U5-meth_tr"/>
    <property type="match status" value="1"/>
</dbReference>
<dbReference type="PANTHER" id="PTHR11061:SF30">
    <property type="entry name" value="TRNA (URACIL(54)-C(5))-METHYLTRANSFERASE"/>
    <property type="match status" value="1"/>
</dbReference>
<dbReference type="EMBL" id="FPBT01000020">
    <property type="protein sequence ID" value="SFU61797.1"/>
    <property type="molecule type" value="Genomic_DNA"/>
</dbReference>
<dbReference type="InterPro" id="IPR010280">
    <property type="entry name" value="U5_MeTrfase_fam"/>
</dbReference>
<reference evidence="6 7" key="1">
    <citation type="submission" date="2016-10" db="EMBL/GenBank/DDBJ databases">
        <authorList>
            <person name="de Groot N.N."/>
        </authorList>
    </citation>
    <scope>NUCLEOTIDE SEQUENCE [LARGE SCALE GENOMIC DNA]</scope>
    <source>
        <strain evidence="6 7">KHGC13</strain>
    </source>
</reference>
<proteinExistence type="inferred from homology"/>
<feature type="binding site" evidence="4">
    <location>
        <position position="274"/>
    </location>
    <ligand>
        <name>S-adenosyl-L-methionine</name>
        <dbReference type="ChEBI" id="CHEBI:59789"/>
    </ligand>
</feature>
<dbReference type="InterPro" id="IPR030391">
    <property type="entry name" value="MeTrfase_TrmA_CS"/>
</dbReference>